<proteinExistence type="predicted"/>
<reference evidence="9" key="1">
    <citation type="journal article" date="2023" name="Mol. Biol. Evol.">
        <title>Third-Generation Sequencing Reveals the Adaptive Role of the Epigenome in Three Deep-Sea Polychaetes.</title>
        <authorList>
            <person name="Perez M."/>
            <person name="Aroh O."/>
            <person name="Sun Y."/>
            <person name="Lan Y."/>
            <person name="Juniper S.K."/>
            <person name="Young C.R."/>
            <person name="Angers B."/>
            <person name="Qian P.Y."/>
        </authorList>
    </citation>
    <scope>NUCLEOTIDE SEQUENCE</scope>
    <source>
        <strain evidence="9">R07B-5</strain>
    </source>
</reference>
<sequence length="550" mass="60719">MAPKPPLKQTASLSALMIPVQRARINYGRSQSEGQSRSQENVVASLRTLLQTARLIDGRPRNGDATWAVTEPILKHYLTEDTRHLNDYLSLVSSLPHLVVRVVILVNTRLDIRRDADPYTSTLLKYAVDPDVTPCIPVGDEATDIVSPVHLALRQHCKPEIVNELLRYGERAPQMDDDYKQSVMSYVARCCDTDAVKALLDRMTDVDGTDENSRTMLHRAALLGNLVVVKDLVARKADVNKTDQSLKTPLICAAEANAEDMVKFLVANGADVNKTDVFGRSALHFAVRKSTIAAVECLLAAGADATTKDNKGMSPLHYAYVDSKILERTHPREEEADLLECIINTYTTGQTYCTDQEFADIAAILIKLSESSDTIIKLMKDNVSHIAVRNDSGTTVLHYAAHFNKPEIVLWLIQHGADVKVANNAGWRAIHFAAMSGNAKSAKEILAKDRAAIDTETSDGWTPVWIALRNGHQGMADFFIKNGCDVSRRMKVSELVQLETGYSLPLDLYDPVESAKDKIGYAKRLTRSITLADLATSIGFHETARVISKK</sequence>
<keyword evidence="6" id="KW-0325">Glycoprotein</keyword>
<dbReference type="PROSITE" id="PS50297">
    <property type="entry name" value="ANK_REP_REGION"/>
    <property type="match status" value="4"/>
</dbReference>
<keyword evidence="10" id="KW-1185">Reference proteome</keyword>
<evidence type="ECO:0000256" key="7">
    <source>
        <dbReference type="ARBA" id="ARBA00023303"/>
    </source>
</evidence>
<dbReference type="Pfam" id="PF13637">
    <property type="entry name" value="Ank_4"/>
    <property type="match status" value="1"/>
</dbReference>
<organism evidence="9 10">
    <name type="scientific">Ridgeia piscesae</name>
    <name type="common">Tubeworm</name>
    <dbReference type="NCBI Taxonomy" id="27915"/>
    <lineage>
        <taxon>Eukaryota</taxon>
        <taxon>Metazoa</taxon>
        <taxon>Spiralia</taxon>
        <taxon>Lophotrochozoa</taxon>
        <taxon>Annelida</taxon>
        <taxon>Polychaeta</taxon>
        <taxon>Sedentaria</taxon>
        <taxon>Canalipalpata</taxon>
        <taxon>Sabellida</taxon>
        <taxon>Siboglinidae</taxon>
        <taxon>Ridgeia</taxon>
    </lineage>
</organism>
<feature type="repeat" description="ANK" evidence="8">
    <location>
        <begin position="459"/>
        <end position="491"/>
    </location>
</feature>
<dbReference type="InterPro" id="IPR002110">
    <property type="entry name" value="Ankyrin_rpt"/>
</dbReference>
<name>A0AAD9N861_RIDPI</name>
<evidence type="ECO:0000256" key="1">
    <source>
        <dbReference type="ARBA" id="ARBA00022448"/>
    </source>
</evidence>
<dbReference type="Pfam" id="PF00023">
    <property type="entry name" value="Ank"/>
    <property type="match status" value="1"/>
</dbReference>
<evidence type="ECO:0008006" key="11">
    <source>
        <dbReference type="Google" id="ProtNLM"/>
    </source>
</evidence>
<comment type="caution">
    <text evidence="9">The sequence shown here is derived from an EMBL/GenBank/DDBJ whole genome shotgun (WGS) entry which is preliminary data.</text>
</comment>
<dbReference type="InterPro" id="IPR052076">
    <property type="entry name" value="TRP_cation_channel"/>
</dbReference>
<dbReference type="Proteomes" id="UP001209878">
    <property type="component" value="Unassembled WGS sequence"/>
</dbReference>
<keyword evidence="2" id="KW-0716">Sensory transduction</keyword>
<accession>A0AAD9N861</accession>
<evidence type="ECO:0000256" key="4">
    <source>
        <dbReference type="ARBA" id="ARBA00023043"/>
    </source>
</evidence>
<dbReference type="EMBL" id="JAODUO010001860">
    <property type="protein sequence ID" value="KAK2157674.1"/>
    <property type="molecule type" value="Genomic_DNA"/>
</dbReference>
<dbReference type="GO" id="GO:0022857">
    <property type="term" value="F:transmembrane transporter activity"/>
    <property type="evidence" value="ECO:0007669"/>
    <property type="project" value="TreeGrafter"/>
</dbReference>
<feature type="repeat" description="ANK" evidence="8">
    <location>
        <begin position="392"/>
        <end position="424"/>
    </location>
</feature>
<dbReference type="AlphaFoldDB" id="A0AAD9N861"/>
<dbReference type="Gene3D" id="1.25.40.20">
    <property type="entry name" value="Ankyrin repeat-containing domain"/>
    <property type="match status" value="2"/>
</dbReference>
<dbReference type="GO" id="GO:0034220">
    <property type="term" value="P:monoatomic ion transmembrane transport"/>
    <property type="evidence" value="ECO:0007669"/>
    <property type="project" value="UniProtKB-KW"/>
</dbReference>
<keyword evidence="4 8" id="KW-0040">ANK repeat</keyword>
<gene>
    <name evidence="9" type="ORF">NP493_1863g00023</name>
</gene>
<protein>
    <recommendedName>
        <fullName evidence="11">Ankyrin repeat</fullName>
    </recommendedName>
</protein>
<feature type="repeat" description="ANK" evidence="8">
    <location>
        <begin position="212"/>
        <end position="244"/>
    </location>
</feature>
<dbReference type="InterPro" id="IPR036770">
    <property type="entry name" value="Ankyrin_rpt-contain_sf"/>
</dbReference>
<dbReference type="GO" id="GO:1902495">
    <property type="term" value="C:transmembrane transporter complex"/>
    <property type="evidence" value="ECO:0007669"/>
    <property type="project" value="TreeGrafter"/>
</dbReference>
<evidence type="ECO:0000256" key="2">
    <source>
        <dbReference type="ARBA" id="ARBA00022606"/>
    </source>
</evidence>
<dbReference type="SUPFAM" id="SSF48403">
    <property type="entry name" value="Ankyrin repeat"/>
    <property type="match status" value="2"/>
</dbReference>
<keyword evidence="1" id="KW-0813">Transport</keyword>
<keyword evidence="3" id="KW-0677">Repeat</keyword>
<evidence type="ECO:0000256" key="5">
    <source>
        <dbReference type="ARBA" id="ARBA00023065"/>
    </source>
</evidence>
<feature type="repeat" description="ANK" evidence="8">
    <location>
        <begin position="278"/>
        <end position="310"/>
    </location>
</feature>
<dbReference type="PANTHER" id="PTHR47143">
    <property type="entry name" value="TRANSIENT RECEPTOR POTENTIAL CATION CHANNEL PROTEIN PAINLESS"/>
    <property type="match status" value="1"/>
</dbReference>
<evidence type="ECO:0000313" key="10">
    <source>
        <dbReference type="Proteomes" id="UP001209878"/>
    </source>
</evidence>
<keyword evidence="5" id="KW-0406">Ion transport</keyword>
<dbReference type="SMART" id="SM00248">
    <property type="entry name" value="ANK"/>
    <property type="match status" value="8"/>
</dbReference>
<evidence type="ECO:0000256" key="6">
    <source>
        <dbReference type="ARBA" id="ARBA00023180"/>
    </source>
</evidence>
<dbReference type="Pfam" id="PF12796">
    <property type="entry name" value="Ank_2"/>
    <property type="match status" value="2"/>
</dbReference>
<keyword evidence="7" id="KW-0407">Ion channel</keyword>
<evidence type="ECO:0000256" key="8">
    <source>
        <dbReference type="PROSITE-ProRule" id="PRU00023"/>
    </source>
</evidence>
<evidence type="ECO:0000256" key="3">
    <source>
        <dbReference type="ARBA" id="ARBA00022737"/>
    </source>
</evidence>
<dbReference type="PANTHER" id="PTHR47143:SF1">
    <property type="entry name" value="ION_TRANS DOMAIN-CONTAINING PROTEIN"/>
    <property type="match status" value="1"/>
</dbReference>
<dbReference type="PROSITE" id="PS50088">
    <property type="entry name" value="ANK_REPEAT"/>
    <property type="match status" value="5"/>
</dbReference>
<evidence type="ECO:0000313" key="9">
    <source>
        <dbReference type="EMBL" id="KAK2157674.1"/>
    </source>
</evidence>
<feature type="repeat" description="ANK" evidence="8">
    <location>
        <begin position="245"/>
        <end position="277"/>
    </location>
</feature>